<feature type="transmembrane region" description="Helical" evidence="1">
    <location>
        <begin position="109"/>
        <end position="127"/>
    </location>
</feature>
<name>A0A6C0L0K0_9ZZZZ</name>
<sequence>MDRFEGDDFVKKLNRDMTKKGVLNILILVFFTILSYIFMQNKGLFEGFNVYHHVLWTTFVMSQFIYILYVLLIKNNSSSRVVKETYKLFTSGGFEPFKQLVILTDEDPIFGLLLVIIALIMPFPFNLKMKNEHKLLIALSKIGVFHLLAAILKHL</sequence>
<evidence type="ECO:0000313" key="2">
    <source>
        <dbReference type="EMBL" id="QHU23349.1"/>
    </source>
</evidence>
<protein>
    <submittedName>
        <fullName evidence="2">Uncharacterized protein</fullName>
    </submittedName>
</protein>
<keyword evidence="1" id="KW-0472">Membrane</keyword>
<accession>A0A6C0L0K0</accession>
<reference evidence="2" key="1">
    <citation type="journal article" date="2020" name="Nature">
        <title>Giant virus diversity and host interactions through global metagenomics.</title>
        <authorList>
            <person name="Schulz F."/>
            <person name="Roux S."/>
            <person name="Paez-Espino D."/>
            <person name="Jungbluth S."/>
            <person name="Walsh D.A."/>
            <person name="Denef V.J."/>
            <person name="McMahon K.D."/>
            <person name="Konstantinidis K.T."/>
            <person name="Eloe-Fadrosh E.A."/>
            <person name="Kyrpides N.C."/>
            <person name="Woyke T."/>
        </authorList>
    </citation>
    <scope>NUCLEOTIDE SEQUENCE</scope>
    <source>
        <strain evidence="2">GVMAG-S-ERX555907-94</strain>
    </source>
</reference>
<dbReference type="AlphaFoldDB" id="A0A6C0L0K0"/>
<evidence type="ECO:0000256" key="1">
    <source>
        <dbReference type="SAM" id="Phobius"/>
    </source>
</evidence>
<feature type="transmembrane region" description="Helical" evidence="1">
    <location>
        <begin position="51"/>
        <end position="73"/>
    </location>
</feature>
<feature type="transmembrane region" description="Helical" evidence="1">
    <location>
        <begin position="133"/>
        <end position="152"/>
    </location>
</feature>
<proteinExistence type="predicted"/>
<keyword evidence="1" id="KW-1133">Transmembrane helix</keyword>
<organism evidence="2">
    <name type="scientific">viral metagenome</name>
    <dbReference type="NCBI Taxonomy" id="1070528"/>
    <lineage>
        <taxon>unclassified sequences</taxon>
        <taxon>metagenomes</taxon>
        <taxon>organismal metagenomes</taxon>
    </lineage>
</organism>
<keyword evidence="1" id="KW-0812">Transmembrane</keyword>
<dbReference type="EMBL" id="MN741027">
    <property type="protein sequence ID" value="QHU23349.1"/>
    <property type="molecule type" value="Genomic_DNA"/>
</dbReference>
<feature type="transmembrane region" description="Helical" evidence="1">
    <location>
        <begin position="21"/>
        <end position="39"/>
    </location>
</feature>